<evidence type="ECO:0000313" key="1">
    <source>
        <dbReference type="EMBL" id="RPA87693.1"/>
    </source>
</evidence>
<sequence length="319" mass="35837">MSGIARPRTPNRNISINVASQLQAEVRKSLCTPAPSSQVFELRHPAETTPQQQDITSYWRDHPAVPQSKGDTFKKPPHPIKRLDRLQAQAGFSTSNLSEDRYNYSSSRTYKQRDINIDWEMPPVPDEGIPEESQIEEIAEQQPEIYSAQEEHQGSMSRERHMSERLRSENSSVASSHVNGIPHESQITTTIISCPFFYFTPHSGVCTVSCSDFDTTIQERNLPENCSASRIYDASMMISPHGFPLVGIQYKGATTAWVSPDDPSTALLQKLILSHHEIQLKILWQAKIPVHGYGNRYAGTANWIALCDEDNSVMVGVQE</sequence>
<protein>
    <submittedName>
        <fullName evidence="1">Uncharacterized protein</fullName>
    </submittedName>
</protein>
<name>A0A3N4ING4_ASCIM</name>
<gene>
    <name evidence="1" type="ORF">BJ508DRAFT_300934</name>
</gene>
<keyword evidence="2" id="KW-1185">Reference proteome</keyword>
<accession>A0A3N4ING4</accession>
<evidence type="ECO:0000313" key="2">
    <source>
        <dbReference type="Proteomes" id="UP000275078"/>
    </source>
</evidence>
<dbReference type="EMBL" id="ML119646">
    <property type="protein sequence ID" value="RPA87693.1"/>
    <property type="molecule type" value="Genomic_DNA"/>
</dbReference>
<organism evidence="1 2">
    <name type="scientific">Ascobolus immersus RN42</name>
    <dbReference type="NCBI Taxonomy" id="1160509"/>
    <lineage>
        <taxon>Eukaryota</taxon>
        <taxon>Fungi</taxon>
        <taxon>Dikarya</taxon>
        <taxon>Ascomycota</taxon>
        <taxon>Pezizomycotina</taxon>
        <taxon>Pezizomycetes</taxon>
        <taxon>Pezizales</taxon>
        <taxon>Ascobolaceae</taxon>
        <taxon>Ascobolus</taxon>
    </lineage>
</organism>
<proteinExistence type="predicted"/>
<dbReference type="Proteomes" id="UP000275078">
    <property type="component" value="Unassembled WGS sequence"/>
</dbReference>
<dbReference type="AlphaFoldDB" id="A0A3N4ING4"/>
<reference evidence="1 2" key="1">
    <citation type="journal article" date="2018" name="Nat. Ecol. Evol.">
        <title>Pezizomycetes genomes reveal the molecular basis of ectomycorrhizal truffle lifestyle.</title>
        <authorList>
            <person name="Murat C."/>
            <person name="Payen T."/>
            <person name="Noel B."/>
            <person name="Kuo A."/>
            <person name="Morin E."/>
            <person name="Chen J."/>
            <person name="Kohler A."/>
            <person name="Krizsan K."/>
            <person name="Balestrini R."/>
            <person name="Da Silva C."/>
            <person name="Montanini B."/>
            <person name="Hainaut M."/>
            <person name="Levati E."/>
            <person name="Barry K.W."/>
            <person name="Belfiori B."/>
            <person name="Cichocki N."/>
            <person name="Clum A."/>
            <person name="Dockter R.B."/>
            <person name="Fauchery L."/>
            <person name="Guy J."/>
            <person name="Iotti M."/>
            <person name="Le Tacon F."/>
            <person name="Lindquist E.A."/>
            <person name="Lipzen A."/>
            <person name="Malagnac F."/>
            <person name="Mello A."/>
            <person name="Molinier V."/>
            <person name="Miyauchi S."/>
            <person name="Poulain J."/>
            <person name="Riccioni C."/>
            <person name="Rubini A."/>
            <person name="Sitrit Y."/>
            <person name="Splivallo R."/>
            <person name="Traeger S."/>
            <person name="Wang M."/>
            <person name="Zifcakova L."/>
            <person name="Wipf D."/>
            <person name="Zambonelli A."/>
            <person name="Paolocci F."/>
            <person name="Nowrousian M."/>
            <person name="Ottonello S."/>
            <person name="Baldrian P."/>
            <person name="Spatafora J.W."/>
            <person name="Henrissat B."/>
            <person name="Nagy L.G."/>
            <person name="Aury J.M."/>
            <person name="Wincker P."/>
            <person name="Grigoriev I.V."/>
            <person name="Bonfante P."/>
            <person name="Martin F.M."/>
        </authorList>
    </citation>
    <scope>NUCLEOTIDE SEQUENCE [LARGE SCALE GENOMIC DNA]</scope>
    <source>
        <strain evidence="1 2">RN42</strain>
    </source>
</reference>